<gene>
    <name evidence="9" type="ORF">CR162_07750</name>
</gene>
<dbReference type="EMBL" id="PDNU01000009">
    <property type="protein sequence ID" value="PHK95542.1"/>
    <property type="molecule type" value="Genomic_DNA"/>
</dbReference>
<evidence type="ECO:0000313" key="10">
    <source>
        <dbReference type="Proteomes" id="UP000223527"/>
    </source>
</evidence>
<sequence length="369" mass="38463">MAAPLILVSVSPGEQRTALLAGGRLEAAFIERPARPEGVGDLHIARISARTPAMGGAFLAMAGGKTGFLPDSEGAKGRTEGEWLRVAVTRAPQGGKGPRLAARPGAEAFQGPVRLLQRGPDAPLRLAAQHPGALIRTDHPATAARLRAVLPAERVALSAAPAFDEALEEAFEILAGMAVPLPGGGRLTLHPTPALLAIDIDAGAIAGGRDATAHRDLNAAALAEALRQIRLRHLAGAILIDMAGMPVARRRDLLPGLKPHLEADPHLRLVGMTGLGLIELQRRRVHTPLHEVLGAPASPLTRGLAALRRGLREAAARPGARLALTAHPAVLAALRDWPGALEEFAQAAGMLTLRPDPLCAPGQEHVHAE</sequence>
<dbReference type="RefSeq" id="WP_099094973.1">
    <property type="nucleotide sequence ID" value="NZ_PDNU01000009.1"/>
</dbReference>
<evidence type="ECO:0000256" key="4">
    <source>
        <dbReference type="ARBA" id="ARBA00022759"/>
    </source>
</evidence>
<evidence type="ECO:0000256" key="2">
    <source>
        <dbReference type="ARBA" id="ARBA00022722"/>
    </source>
</evidence>
<keyword evidence="10" id="KW-1185">Reference proteome</keyword>
<evidence type="ECO:0000259" key="8">
    <source>
        <dbReference type="Pfam" id="PF10150"/>
    </source>
</evidence>
<evidence type="ECO:0000256" key="7">
    <source>
        <dbReference type="ARBA" id="ARBA00022884"/>
    </source>
</evidence>
<keyword evidence="5" id="KW-0378">Hydrolase</keyword>
<keyword evidence="3" id="KW-0479">Metal-binding</keyword>
<reference evidence="9 10" key="1">
    <citation type="submission" date="2017-10" db="EMBL/GenBank/DDBJ databases">
        <authorList>
            <person name="Banno H."/>
            <person name="Chua N.-H."/>
        </authorList>
    </citation>
    <scope>NUCLEOTIDE SEQUENCE [LARGE SCALE GENOMIC DNA]</scope>
    <source>
        <strain evidence="9 10">YW11</strain>
    </source>
</reference>
<keyword evidence="4" id="KW-0255">Endonuclease</keyword>
<dbReference type="GO" id="GO:0016787">
    <property type="term" value="F:hydrolase activity"/>
    <property type="evidence" value="ECO:0007669"/>
    <property type="project" value="UniProtKB-KW"/>
</dbReference>
<evidence type="ECO:0000313" key="9">
    <source>
        <dbReference type="EMBL" id="PHK95542.1"/>
    </source>
</evidence>
<organism evidence="9 10">
    <name type="scientific">Teichococcus rhizosphaerae</name>
    <dbReference type="NCBI Taxonomy" id="1335062"/>
    <lineage>
        <taxon>Bacteria</taxon>
        <taxon>Pseudomonadati</taxon>
        <taxon>Pseudomonadota</taxon>
        <taxon>Alphaproteobacteria</taxon>
        <taxon>Acetobacterales</taxon>
        <taxon>Roseomonadaceae</taxon>
        <taxon>Roseomonas</taxon>
    </lineage>
</organism>
<dbReference type="PANTHER" id="PTHR30001">
    <property type="entry name" value="RIBONUCLEASE"/>
    <property type="match status" value="1"/>
</dbReference>
<dbReference type="GO" id="GO:0006364">
    <property type="term" value="P:rRNA processing"/>
    <property type="evidence" value="ECO:0007669"/>
    <property type="project" value="TreeGrafter"/>
</dbReference>
<comment type="cofactor">
    <cofactor evidence="1">
        <name>Mg(2+)</name>
        <dbReference type="ChEBI" id="CHEBI:18420"/>
    </cofactor>
</comment>
<evidence type="ECO:0000256" key="3">
    <source>
        <dbReference type="ARBA" id="ARBA00022723"/>
    </source>
</evidence>
<comment type="caution">
    <text evidence="9">The sequence shown here is derived from an EMBL/GenBank/DDBJ whole genome shotgun (WGS) entry which is preliminary data.</text>
</comment>
<dbReference type="InterPro" id="IPR004659">
    <property type="entry name" value="RNase_E/G"/>
</dbReference>
<protein>
    <submittedName>
        <fullName evidence="9">Ribonuclease</fullName>
    </submittedName>
</protein>
<keyword evidence="7" id="KW-0694">RNA-binding</keyword>
<evidence type="ECO:0000256" key="1">
    <source>
        <dbReference type="ARBA" id="ARBA00001946"/>
    </source>
</evidence>
<evidence type="ECO:0000256" key="5">
    <source>
        <dbReference type="ARBA" id="ARBA00022801"/>
    </source>
</evidence>
<dbReference type="Proteomes" id="UP000223527">
    <property type="component" value="Unassembled WGS sequence"/>
</dbReference>
<dbReference type="GO" id="GO:0003723">
    <property type="term" value="F:RNA binding"/>
    <property type="evidence" value="ECO:0007669"/>
    <property type="project" value="UniProtKB-KW"/>
</dbReference>
<evidence type="ECO:0000256" key="6">
    <source>
        <dbReference type="ARBA" id="ARBA00022842"/>
    </source>
</evidence>
<keyword evidence="6" id="KW-0460">Magnesium</keyword>
<dbReference type="GO" id="GO:0004519">
    <property type="term" value="F:endonuclease activity"/>
    <property type="evidence" value="ECO:0007669"/>
    <property type="project" value="UniProtKB-KW"/>
</dbReference>
<dbReference type="OrthoDB" id="7256894at2"/>
<dbReference type="Pfam" id="PF10150">
    <property type="entry name" value="RNase_E_G"/>
    <property type="match status" value="1"/>
</dbReference>
<keyword evidence="2" id="KW-0540">Nuclease</keyword>
<dbReference type="AlphaFoldDB" id="A0A2C6Y404"/>
<feature type="domain" description="RNA-binding protein AU-1/Ribonuclease E/G" evidence="8">
    <location>
        <begin position="166"/>
        <end position="285"/>
    </location>
</feature>
<dbReference type="GO" id="GO:0046872">
    <property type="term" value="F:metal ion binding"/>
    <property type="evidence" value="ECO:0007669"/>
    <property type="project" value="UniProtKB-KW"/>
</dbReference>
<dbReference type="GO" id="GO:0005737">
    <property type="term" value="C:cytoplasm"/>
    <property type="evidence" value="ECO:0007669"/>
    <property type="project" value="TreeGrafter"/>
</dbReference>
<name>A0A2C6Y404_9PROT</name>
<dbReference type="PANTHER" id="PTHR30001:SF1">
    <property type="entry name" value="RIBONUCLEASE E_G-LIKE PROTEIN, CHLOROPLASTIC"/>
    <property type="match status" value="1"/>
</dbReference>
<accession>A0A2C6Y404</accession>
<dbReference type="GO" id="GO:0004540">
    <property type="term" value="F:RNA nuclease activity"/>
    <property type="evidence" value="ECO:0007669"/>
    <property type="project" value="InterPro"/>
</dbReference>
<dbReference type="InterPro" id="IPR019307">
    <property type="entry name" value="RNA-bd_AU-1/RNase_E/G"/>
</dbReference>
<proteinExistence type="predicted"/>